<organism evidence="2 3">
    <name type="scientific">Microvirga brassicacearum</name>
    <dbReference type="NCBI Taxonomy" id="2580413"/>
    <lineage>
        <taxon>Bacteria</taxon>
        <taxon>Pseudomonadati</taxon>
        <taxon>Pseudomonadota</taxon>
        <taxon>Alphaproteobacteria</taxon>
        <taxon>Hyphomicrobiales</taxon>
        <taxon>Methylobacteriaceae</taxon>
        <taxon>Microvirga</taxon>
    </lineage>
</organism>
<evidence type="ECO:0000313" key="2">
    <source>
        <dbReference type="EMBL" id="KAB0264770.1"/>
    </source>
</evidence>
<dbReference type="SUPFAM" id="SSF55469">
    <property type="entry name" value="FMN-dependent nitroreductase-like"/>
    <property type="match status" value="1"/>
</dbReference>
<dbReference type="EMBL" id="VCMV01000061">
    <property type="protein sequence ID" value="KAB0264770.1"/>
    <property type="molecule type" value="Genomic_DNA"/>
</dbReference>
<dbReference type="Gene3D" id="3.40.109.10">
    <property type="entry name" value="NADH Oxidase"/>
    <property type="match status" value="1"/>
</dbReference>
<protein>
    <submittedName>
        <fullName evidence="2">5,6-dimethylbenzimidazole synthase</fullName>
        <ecNumber evidence="2">1.13.11.79</ecNumber>
    </submittedName>
</protein>
<dbReference type="InterPro" id="IPR012825">
    <property type="entry name" value="BluB"/>
</dbReference>
<keyword evidence="3" id="KW-1185">Reference proteome</keyword>
<keyword evidence="2" id="KW-0560">Oxidoreductase</keyword>
<dbReference type="InterPro" id="IPR029479">
    <property type="entry name" value="Nitroreductase"/>
</dbReference>
<dbReference type="Pfam" id="PF00881">
    <property type="entry name" value="Nitroreductase"/>
    <property type="match status" value="1"/>
</dbReference>
<dbReference type="PANTHER" id="PTHR23026:SF123">
    <property type="entry name" value="NAD(P)H NITROREDUCTASE RV3131-RELATED"/>
    <property type="match status" value="1"/>
</dbReference>
<dbReference type="InterPro" id="IPR050627">
    <property type="entry name" value="Nitroreductase/BluB"/>
</dbReference>
<feature type="domain" description="Nitroreductase" evidence="1">
    <location>
        <begin position="27"/>
        <end position="191"/>
    </location>
</feature>
<proteinExistence type="predicted"/>
<dbReference type="InterPro" id="IPR000415">
    <property type="entry name" value="Nitroreductase-like"/>
</dbReference>
<comment type="caution">
    <text evidence="2">The sequence shown here is derived from an EMBL/GenBank/DDBJ whole genome shotgun (WGS) entry which is preliminary data.</text>
</comment>
<evidence type="ECO:0000313" key="3">
    <source>
        <dbReference type="Proteomes" id="UP000325684"/>
    </source>
</evidence>
<dbReference type="EC" id="1.13.11.79" evidence="2"/>
<dbReference type="PANTHER" id="PTHR23026">
    <property type="entry name" value="NADPH NITROREDUCTASE"/>
    <property type="match status" value="1"/>
</dbReference>
<dbReference type="NCBIfam" id="TIGR02476">
    <property type="entry name" value="BluB"/>
    <property type="match status" value="1"/>
</dbReference>
<name>A0A5N3P4V5_9HYPH</name>
<accession>A0A5N3P4V5</accession>
<evidence type="ECO:0000259" key="1">
    <source>
        <dbReference type="Pfam" id="PF00881"/>
    </source>
</evidence>
<dbReference type="Proteomes" id="UP000325684">
    <property type="component" value="Unassembled WGS sequence"/>
</dbReference>
<dbReference type="AlphaFoldDB" id="A0A5N3P4V5"/>
<sequence length="219" mass="24763">MKHSASQTYPPRFDGDFCDRFQDLLIWRRDVRSFRPDPVPQALLDRLLDLIQLAPSVGNSQPWRFVSVESMKARAFVRASFEQCNREALAGFTGERAQTYAGLKLSGLDQAPVQLAVFCDEATEQGDGLGRRTMSETSTWSVVGAVHLLWLAARSRGLGLGWISILDPARVTEALEVPPAWRLIAYLCLGWPQEEHDIPELERLGWQQRTTQGRTVLRR</sequence>
<reference evidence="2 3" key="1">
    <citation type="journal article" date="2019" name="Microorganisms">
        <title>Genome Insights into the Novel Species Microvirga brassicacearum, a Rapeseed Endophyte with Biotechnological Potential.</title>
        <authorList>
            <person name="Jimenez-Gomez A."/>
            <person name="Saati-Santamaria Z."/>
            <person name="Igual J.M."/>
            <person name="Rivas R."/>
            <person name="Mateos P.F."/>
            <person name="Garcia-Fraile P."/>
        </authorList>
    </citation>
    <scope>NUCLEOTIDE SEQUENCE [LARGE SCALE GENOMIC DNA]</scope>
    <source>
        <strain evidence="2 3">CDVBN77</strain>
    </source>
</reference>
<dbReference type="GO" id="GO:0102919">
    <property type="term" value="F:5,6-dimethylbenzimidazole synthase activity"/>
    <property type="evidence" value="ECO:0007669"/>
    <property type="project" value="UniProtKB-EC"/>
</dbReference>
<gene>
    <name evidence="2" type="primary">bluB</name>
    <name evidence="2" type="ORF">FEZ63_21630</name>
</gene>
<dbReference type="RefSeq" id="WP_150948549.1">
    <property type="nucleotide sequence ID" value="NZ_VCMV01000061.1"/>
</dbReference>
<dbReference type="OrthoDB" id="9773807at2"/>